<evidence type="ECO:0000313" key="4">
    <source>
        <dbReference type="EMBL" id="RKQ57987.1"/>
    </source>
</evidence>
<dbReference type="GO" id="GO:0006527">
    <property type="term" value="P:L-arginine catabolic process"/>
    <property type="evidence" value="ECO:0007669"/>
    <property type="project" value="InterPro"/>
</dbReference>
<dbReference type="PANTHER" id="PTHR30420:SF1">
    <property type="entry name" value="ARGININE N-SUCCINYLTRANSFERASE"/>
    <property type="match status" value="1"/>
</dbReference>
<organism evidence="4 5">
    <name type="scientific">Vogesella indigofera</name>
    <name type="common">Pseudomonas indigofera</name>
    <dbReference type="NCBI Taxonomy" id="45465"/>
    <lineage>
        <taxon>Bacteria</taxon>
        <taxon>Pseudomonadati</taxon>
        <taxon>Pseudomonadota</taxon>
        <taxon>Betaproteobacteria</taxon>
        <taxon>Neisseriales</taxon>
        <taxon>Chromobacteriaceae</taxon>
        <taxon>Vogesella</taxon>
    </lineage>
</organism>
<dbReference type="Gene3D" id="2.40.40.20">
    <property type="match status" value="1"/>
</dbReference>
<keyword evidence="2 4" id="KW-0808">Transferase</keyword>
<evidence type="ECO:0000313" key="5">
    <source>
        <dbReference type="Proteomes" id="UP000279384"/>
    </source>
</evidence>
<dbReference type="NCBIfam" id="TIGR03243">
    <property type="entry name" value="arg_catab_AOST"/>
    <property type="match status" value="1"/>
</dbReference>
<name>A0A495BAS5_VOGIN</name>
<dbReference type="AlphaFoldDB" id="A0A495BAS5"/>
<dbReference type="Proteomes" id="UP000279384">
    <property type="component" value="Unassembled WGS sequence"/>
</dbReference>
<protein>
    <submittedName>
        <fullName evidence="4">Arginine succinyltransferase</fullName>
    </submittedName>
</protein>
<evidence type="ECO:0000256" key="1">
    <source>
        <dbReference type="ARBA" id="ARBA00022503"/>
    </source>
</evidence>
<dbReference type="InterPro" id="IPR007041">
    <property type="entry name" value="Arg_succinylTrfase_AstA/AruG"/>
</dbReference>
<gene>
    <name evidence="4" type="ORF">C8E02_2300</name>
</gene>
<dbReference type="PANTHER" id="PTHR30420">
    <property type="entry name" value="N-SUCCINYLARGININE DIHYDROLASE"/>
    <property type="match status" value="1"/>
</dbReference>
<evidence type="ECO:0000256" key="2">
    <source>
        <dbReference type="ARBA" id="ARBA00022679"/>
    </source>
</evidence>
<dbReference type="RefSeq" id="WP_120810842.1">
    <property type="nucleotide sequence ID" value="NZ_RBID01000015.1"/>
</dbReference>
<dbReference type="SUPFAM" id="SSF55729">
    <property type="entry name" value="Acyl-CoA N-acyltransferases (Nat)"/>
    <property type="match status" value="1"/>
</dbReference>
<comment type="caution">
    <text evidence="4">The sequence shown here is derived from an EMBL/GenBank/DDBJ whole genome shotgun (WGS) entry which is preliminary data.</text>
</comment>
<dbReference type="Pfam" id="PF04958">
    <property type="entry name" value="AstA"/>
    <property type="match status" value="1"/>
</dbReference>
<reference evidence="4 5" key="1">
    <citation type="submission" date="2018-10" db="EMBL/GenBank/DDBJ databases">
        <title>Genomic Encyclopedia of Type Strains, Phase IV (KMG-IV): sequencing the most valuable type-strain genomes for metagenomic binning, comparative biology and taxonomic classification.</title>
        <authorList>
            <person name="Goeker M."/>
        </authorList>
    </citation>
    <scope>NUCLEOTIDE SEQUENCE [LARGE SCALE GENOMIC DNA]</scope>
    <source>
        <strain evidence="4 5">DSM 3303</strain>
    </source>
</reference>
<evidence type="ECO:0000256" key="3">
    <source>
        <dbReference type="ARBA" id="ARBA00023315"/>
    </source>
</evidence>
<dbReference type="InterPro" id="IPR016181">
    <property type="entry name" value="Acyl_CoA_acyltransferase"/>
</dbReference>
<dbReference type="GO" id="GO:0008791">
    <property type="term" value="F:arginine N-succinyltransferase activity"/>
    <property type="evidence" value="ECO:0007669"/>
    <property type="project" value="InterPro"/>
</dbReference>
<sequence>MLLVRPSKLSDLPQIERMARSDGPVLHSLPPDRDRLQQRVDDSVHSLRAEVDCPGEESYLFVLEDTATGQLHGTAGIMAVAGFSEPFYAFRNEVLVHASRELKVNHRVHALVTSHELTGRTRLTGFYFDEAALGRGMAAPQLLSRARMMFIAQHRERFNNEIFSVLPGVTDDNGRSPFWDAVGFKFFRRDFAEMELASGGRSRTFIAEMMQVDPLYVPLIAEEAQRVMGEPHSGARTNYRCHLAEGLEPDHFVDLFDAGPVLTAQLDVCRSVRYSRLHTARRGVVSGATVPYLVSNTLTAEFRCLLVDLPPLQGDEVMLPTAVADALEIVDGDAVRCVPLQTEGGR</sequence>
<dbReference type="EMBL" id="RBID01000015">
    <property type="protein sequence ID" value="RKQ57987.1"/>
    <property type="molecule type" value="Genomic_DNA"/>
</dbReference>
<accession>A0A495BAS5</accession>
<keyword evidence="3" id="KW-0012">Acyltransferase</keyword>
<proteinExistence type="predicted"/>
<keyword evidence="1" id="KW-0056">Arginine metabolism</keyword>